<evidence type="ECO:0000313" key="6">
    <source>
        <dbReference type="Proteomes" id="UP000612893"/>
    </source>
</evidence>
<protein>
    <submittedName>
        <fullName evidence="5">Ribokinase</fullName>
    </submittedName>
</protein>
<dbReference type="InterPro" id="IPR052700">
    <property type="entry name" value="Carb_kinase_PfkB-like"/>
</dbReference>
<dbReference type="GO" id="GO:0016301">
    <property type="term" value="F:kinase activity"/>
    <property type="evidence" value="ECO:0007669"/>
    <property type="project" value="UniProtKB-KW"/>
</dbReference>
<dbReference type="Proteomes" id="UP000612893">
    <property type="component" value="Unassembled WGS sequence"/>
</dbReference>
<reference evidence="5" key="1">
    <citation type="submission" date="2020-10" db="EMBL/GenBank/DDBJ databases">
        <title>Ca. Dormibacterota MAGs.</title>
        <authorList>
            <person name="Montgomery K."/>
        </authorList>
    </citation>
    <scope>NUCLEOTIDE SEQUENCE [LARGE SCALE GENOMIC DNA]</scope>
    <source>
        <strain evidence="5">SC8812_S17_10</strain>
    </source>
</reference>
<gene>
    <name evidence="5" type="ORF">JF922_22195</name>
</gene>
<dbReference type="AlphaFoldDB" id="A0A934NB72"/>
<organism evidence="5 6">
    <name type="scientific">Candidatus Nephthysia bennettiae</name>
    <dbReference type="NCBI Taxonomy" id="3127016"/>
    <lineage>
        <taxon>Bacteria</taxon>
        <taxon>Bacillati</taxon>
        <taxon>Candidatus Dormiibacterota</taxon>
        <taxon>Candidatus Dormibacteria</taxon>
        <taxon>Candidatus Dormibacterales</taxon>
        <taxon>Candidatus Dormibacteraceae</taxon>
        <taxon>Candidatus Nephthysia</taxon>
    </lineage>
</organism>
<keyword evidence="3" id="KW-0418">Kinase</keyword>
<evidence type="ECO:0000259" key="4">
    <source>
        <dbReference type="Pfam" id="PF00294"/>
    </source>
</evidence>
<comment type="caution">
    <text evidence="5">The sequence shown here is derived from an EMBL/GenBank/DDBJ whole genome shotgun (WGS) entry which is preliminary data.</text>
</comment>
<evidence type="ECO:0000256" key="1">
    <source>
        <dbReference type="ARBA" id="ARBA00010688"/>
    </source>
</evidence>
<accession>A0A934NB72</accession>
<dbReference type="EMBL" id="JAEKNR010000217">
    <property type="protein sequence ID" value="MBJ7600768.1"/>
    <property type="molecule type" value="Genomic_DNA"/>
</dbReference>
<sequence length="296" mass="30930">MLHYYQLQRLGASYPSLDLIAAIGELLLDVTVAPKGLLRPGDDQDAHIRLGGGGQASNFCAWAASLGERSRLITRVGDDAAGRLLVAELAASGVEVLAARGSEPTGVVVVLVEPGGERTFARQRGASTGLRPDDLSDAWLSGLRLLHVPAYALFHEPLASAARRAVELVRVHKTLVSVDLSSAIGLREYGGAQMAKELLRLAPDLLFATEDELAELNLPPGRLARLVVVKLGARGCRVLGRLVPAPLVDQVDTTGAGDAFAAAFCAAYVEGSTPLEAAGRAVLVAGRAVGRLGARP</sequence>
<dbReference type="PANTHER" id="PTHR43320">
    <property type="entry name" value="SUGAR KINASE"/>
    <property type="match status" value="1"/>
</dbReference>
<dbReference type="Pfam" id="PF00294">
    <property type="entry name" value="PfkB"/>
    <property type="match status" value="1"/>
</dbReference>
<proteinExistence type="inferred from homology"/>
<evidence type="ECO:0000256" key="3">
    <source>
        <dbReference type="ARBA" id="ARBA00022777"/>
    </source>
</evidence>
<dbReference type="InterPro" id="IPR029056">
    <property type="entry name" value="Ribokinase-like"/>
</dbReference>
<comment type="similarity">
    <text evidence="1">Belongs to the carbohydrate kinase PfkB family.</text>
</comment>
<evidence type="ECO:0000313" key="5">
    <source>
        <dbReference type="EMBL" id="MBJ7600768.1"/>
    </source>
</evidence>
<feature type="domain" description="Carbohydrate kinase PfkB" evidence="4">
    <location>
        <begin position="19"/>
        <end position="295"/>
    </location>
</feature>
<dbReference type="Gene3D" id="3.40.1190.20">
    <property type="match status" value="1"/>
</dbReference>
<dbReference type="SUPFAM" id="SSF53613">
    <property type="entry name" value="Ribokinase-like"/>
    <property type="match status" value="1"/>
</dbReference>
<keyword evidence="2" id="KW-0808">Transferase</keyword>
<keyword evidence="6" id="KW-1185">Reference proteome</keyword>
<dbReference type="InterPro" id="IPR011611">
    <property type="entry name" value="PfkB_dom"/>
</dbReference>
<evidence type="ECO:0000256" key="2">
    <source>
        <dbReference type="ARBA" id="ARBA00022679"/>
    </source>
</evidence>
<dbReference type="PANTHER" id="PTHR43320:SF3">
    <property type="entry name" value="CARBOHYDRATE KINASE PFKB DOMAIN-CONTAINING PROTEIN"/>
    <property type="match status" value="1"/>
</dbReference>
<name>A0A934NB72_9BACT</name>